<proteinExistence type="predicted"/>
<evidence type="ECO:0000256" key="1">
    <source>
        <dbReference type="ARBA" id="ARBA00022801"/>
    </source>
</evidence>
<dbReference type="PANTHER" id="PTHR43674:SF14">
    <property type="entry name" value="ALIPHATIC AMIDASE"/>
    <property type="match status" value="1"/>
</dbReference>
<gene>
    <name evidence="3" type="ORF">GBAR_LOCUS12187</name>
</gene>
<name>A0AA35WN01_GEOBA</name>
<organism evidence="3 4">
    <name type="scientific">Geodia barretti</name>
    <name type="common">Barrett's horny sponge</name>
    <dbReference type="NCBI Taxonomy" id="519541"/>
    <lineage>
        <taxon>Eukaryota</taxon>
        <taxon>Metazoa</taxon>
        <taxon>Porifera</taxon>
        <taxon>Demospongiae</taxon>
        <taxon>Heteroscleromorpha</taxon>
        <taxon>Tetractinellida</taxon>
        <taxon>Astrophorina</taxon>
        <taxon>Geodiidae</taxon>
        <taxon>Geodia</taxon>
    </lineage>
</organism>
<dbReference type="Proteomes" id="UP001174909">
    <property type="component" value="Unassembled WGS sequence"/>
</dbReference>
<dbReference type="PANTHER" id="PTHR43674">
    <property type="entry name" value="NITRILASE C965.09-RELATED"/>
    <property type="match status" value="1"/>
</dbReference>
<dbReference type="AlphaFoldDB" id="A0AA35WN01"/>
<dbReference type="InterPro" id="IPR003010">
    <property type="entry name" value="C-N_Hydrolase"/>
</dbReference>
<dbReference type="GO" id="GO:0016811">
    <property type="term" value="F:hydrolase activity, acting on carbon-nitrogen (but not peptide) bonds, in linear amides"/>
    <property type="evidence" value="ECO:0007669"/>
    <property type="project" value="TreeGrafter"/>
</dbReference>
<reference evidence="3" key="1">
    <citation type="submission" date="2023-03" db="EMBL/GenBank/DDBJ databases">
        <authorList>
            <person name="Steffen K."/>
            <person name="Cardenas P."/>
        </authorList>
    </citation>
    <scope>NUCLEOTIDE SEQUENCE</scope>
</reference>
<evidence type="ECO:0000259" key="2">
    <source>
        <dbReference type="PROSITE" id="PS50263"/>
    </source>
</evidence>
<keyword evidence="4" id="KW-1185">Reference proteome</keyword>
<protein>
    <submittedName>
        <fullName evidence="3">Aliphatic amidase</fullName>
    </submittedName>
</protein>
<keyword evidence="1" id="KW-0378">Hydrolase</keyword>
<feature type="domain" description="CN hydrolase" evidence="2">
    <location>
        <begin position="1"/>
        <end position="219"/>
    </location>
</feature>
<comment type="caution">
    <text evidence="3">The sequence shown here is derived from an EMBL/GenBank/DDBJ whole genome shotgun (WGS) entry which is preliminary data.</text>
</comment>
<sequence>MVGAKTGLPGMDLAIFPGIQHARDHVRPQGDVRHGVRYPGAGDRYFAEACREANTWGVFSLTGEKHPDHPNKNPYNTLILMNNEGDIVQKYRKILPWCPIEGWYPGNNTYVSTGPKGMKISLIICDDGNYPEIWRDCAVKGAELIVRCQGYMYPAKDQQIMMAKAMAWSNCCYVAVANAAGNDGVYTYFGHSAIVGFDGRTLGECGEEEYGIQYSQLSVSQIRDSRANDQAQNHLFKLMHRGYTGVYASGDGDKGVAECPFDFYRTWVEDPRRAQQMVEAITRDSIGVTGCPVDGIPLPQKMAAE</sequence>
<dbReference type="Pfam" id="PF00795">
    <property type="entry name" value="CN_hydrolase"/>
    <property type="match status" value="1"/>
</dbReference>
<evidence type="ECO:0000313" key="4">
    <source>
        <dbReference type="Proteomes" id="UP001174909"/>
    </source>
</evidence>
<dbReference type="Gene3D" id="3.60.110.10">
    <property type="entry name" value="Carbon-nitrogen hydrolase"/>
    <property type="match status" value="1"/>
</dbReference>
<accession>A0AA35WN01</accession>
<dbReference type="NCBIfam" id="NF009802">
    <property type="entry name" value="PRK13286.1"/>
    <property type="match status" value="1"/>
</dbReference>
<dbReference type="InterPro" id="IPR050345">
    <property type="entry name" value="Aliph_Amidase/BUP"/>
</dbReference>
<dbReference type="InterPro" id="IPR036526">
    <property type="entry name" value="C-N_Hydrolase_sf"/>
</dbReference>
<dbReference type="EMBL" id="CASHTH010001824">
    <property type="protein sequence ID" value="CAI8020365.1"/>
    <property type="molecule type" value="Genomic_DNA"/>
</dbReference>
<dbReference type="SUPFAM" id="SSF56317">
    <property type="entry name" value="Carbon-nitrogen hydrolase"/>
    <property type="match status" value="1"/>
</dbReference>
<dbReference type="PROSITE" id="PS50263">
    <property type="entry name" value="CN_HYDROLASE"/>
    <property type="match status" value="1"/>
</dbReference>
<evidence type="ECO:0000313" key="3">
    <source>
        <dbReference type="EMBL" id="CAI8020365.1"/>
    </source>
</evidence>